<accession>A0A6S7IFK4</accession>
<evidence type="ECO:0000256" key="2">
    <source>
        <dbReference type="ARBA" id="ARBA00022741"/>
    </source>
</evidence>
<dbReference type="OrthoDB" id="10262413at2759"/>
<dbReference type="InterPro" id="IPR047499">
    <property type="entry name" value="DD_AK7"/>
</dbReference>
<protein>
    <submittedName>
        <fullName evidence="4">Adenylate kinase 7-like</fullName>
    </submittedName>
</protein>
<dbReference type="GO" id="GO:0006139">
    <property type="term" value="P:nucleobase-containing compound metabolic process"/>
    <property type="evidence" value="ECO:0007669"/>
    <property type="project" value="InterPro"/>
</dbReference>
<evidence type="ECO:0000256" key="3">
    <source>
        <dbReference type="ARBA" id="ARBA00022777"/>
    </source>
</evidence>
<dbReference type="CDD" id="cd22967">
    <property type="entry name" value="DD_AK7"/>
    <property type="match status" value="1"/>
</dbReference>
<dbReference type="EMBL" id="CACRXK020004289">
    <property type="protein sequence ID" value="CAB4002208.1"/>
    <property type="molecule type" value="Genomic_DNA"/>
</dbReference>
<dbReference type="Gene3D" id="1.20.890.10">
    <property type="entry name" value="cAMP-dependent protein kinase regulatory subunit, dimerization-anchoring domain"/>
    <property type="match status" value="1"/>
</dbReference>
<comment type="caution">
    <text evidence="4">The sequence shown here is derived from an EMBL/GenBank/DDBJ whole genome shotgun (WGS) entry which is preliminary data.</text>
</comment>
<gene>
    <name evidence="4" type="ORF">PACLA_8A066179</name>
</gene>
<name>A0A6S7IFK4_PARCT</name>
<dbReference type="PANTHER" id="PTHR23359">
    <property type="entry name" value="NUCLEOTIDE KINASE"/>
    <property type="match status" value="1"/>
</dbReference>
<dbReference type="InterPro" id="IPR007858">
    <property type="entry name" value="Dpy-30_motif"/>
</dbReference>
<dbReference type="InterPro" id="IPR036291">
    <property type="entry name" value="NAD(P)-bd_dom_sf"/>
</dbReference>
<dbReference type="GO" id="GO:0019205">
    <property type="term" value="F:nucleobase-containing compound kinase activity"/>
    <property type="evidence" value="ECO:0007669"/>
    <property type="project" value="InterPro"/>
</dbReference>
<keyword evidence="3 4" id="KW-0418">Kinase</keyword>
<dbReference type="InterPro" id="IPR000850">
    <property type="entry name" value="Adenylat/UMP-CMP_kin"/>
</dbReference>
<keyword evidence="2" id="KW-0547">Nucleotide-binding</keyword>
<dbReference type="AlphaFoldDB" id="A0A6S7IFK4"/>
<dbReference type="SUPFAM" id="SSF51735">
    <property type="entry name" value="NAD(P)-binding Rossmann-fold domains"/>
    <property type="match status" value="1"/>
</dbReference>
<organism evidence="4 5">
    <name type="scientific">Paramuricea clavata</name>
    <name type="common">Red gorgonian</name>
    <name type="synonym">Violescent sea-whip</name>
    <dbReference type="NCBI Taxonomy" id="317549"/>
    <lineage>
        <taxon>Eukaryota</taxon>
        <taxon>Metazoa</taxon>
        <taxon>Cnidaria</taxon>
        <taxon>Anthozoa</taxon>
        <taxon>Octocorallia</taxon>
        <taxon>Malacalcyonacea</taxon>
        <taxon>Plexauridae</taxon>
        <taxon>Paramuricea</taxon>
    </lineage>
</organism>
<dbReference type="SUPFAM" id="SSF52540">
    <property type="entry name" value="P-loop containing nucleoside triphosphate hydrolases"/>
    <property type="match status" value="1"/>
</dbReference>
<evidence type="ECO:0000313" key="5">
    <source>
        <dbReference type="Proteomes" id="UP001152795"/>
    </source>
</evidence>
<dbReference type="Pfam" id="PF00406">
    <property type="entry name" value="ADK"/>
    <property type="match status" value="1"/>
</dbReference>
<reference evidence="4" key="1">
    <citation type="submission" date="2020-04" db="EMBL/GenBank/DDBJ databases">
        <authorList>
            <person name="Alioto T."/>
            <person name="Alioto T."/>
            <person name="Gomez Garrido J."/>
        </authorList>
    </citation>
    <scope>NUCLEOTIDE SEQUENCE</scope>
    <source>
        <strain evidence="4">A484AB</strain>
    </source>
</reference>
<proteinExistence type="predicted"/>
<sequence>MDDEKEEQVLRKSRHPVVFVNHVDTYVGKSISKVFAGSIVGANSEAADNESQASYQTPGGKKDNYYKVVGTIFDPEKNEKPAWVQEGYKYAKKEELLQHILQSDIIIYDIISQPEQVDEATWAVSALHAEIENFVSPKIFICLSSIMTWARTKPLDPEEPDIPFTEDDYRRRRAHPNFRPHISTEKLVIKLGKTAKTKLSTFVVASGLLYGAGEEIFHSLFKAAWHGNQPALQCYGNGQNIVPIIHVHDMASALVNIADNPPKVRYLIAKDDSQSPLDEIVKAVSRILGNGKVQHVSKEEALLIKDLQQADFDMLLVNLRMDAGFVREGMNINWKGETGLIDNIEAVIQEYKQARGLQPIRACVLGPPSSGKTLVIRQLCKRYKLHHILIQEVIDEAITKMEQSAARADADGDEEDDVKAEEDRELLDALAENKEQNNGRYDDNYIIRFYKNRLHSMPSQNQGFILDGFPKTYEMARELFQADDVEEEEDGEPPLKYNKQIMPEIVVSLDATDDFLKARVMNLPESVVAGTHNTEDGLLRRLAEFRAVNTEDETVLNYFDELEIHPDHIDITQDSSPLMTNVVEQIVKLIGEPRNYGPTPEELIEIQRIEAEKQLEKERREKEERIRKEAEEATERARNEEEWRVRLTEVKKEEQEVLETQSIPLRNYLMKHVMPTLSQGLVECTKIRPGDPVDFLAEYLFKNNPQID</sequence>
<dbReference type="InterPro" id="IPR027417">
    <property type="entry name" value="P-loop_NTPase"/>
</dbReference>
<keyword evidence="1" id="KW-0808">Transferase</keyword>
<evidence type="ECO:0000256" key="1">
    <source>
        <dbReference type="ARBA" id="ARBA00022679"/>
    </source>
</evidence>
<dbReference type="Gene3D" id="3.40.50.300">
    <property type="entry name" value="P-loop containing nucleotide triphosphate hydrolases"/>
    <property type="match status" value="1"/>
</dbReference>
<dbReference type="Pfam" id="PF05186">
    <property type="entry name" value="Dpy-30"/>
    <property type="match status" value="1"/>
</dbReference>
<dbReference type="Proteomes" id="UP001152795">
    <property type="component" value="Unassembled WGS sequence"/>
</dbReference>
<evidence type="ECO:0000313" key="4">
    <source>
        <dbReference type="EMBL" id="CAB4002208.1"/>
    </source>
</evidence>
<dbReference type="Gene3D" id="3.40.50.720">
    <property type="entry name" value="NAD(P)-binding Rossmann-like Domain"/>
    <property type="match status" value="1"/>
</dbReference>
<keyword evidence="5" id="KW-1185">Reference proteome</keyword>
<dbReference type="GO" id="GO:0005524">
    <property type="term" value="F:ATP binding"/>
    <property type="evidence" value="ECO:0007669"/>
    <property type="project" value="InterPro"/>
</dbReference>